<organism evidence="2 3">
    <name type="scientific">Candidatus Uhrbacteria bacterium RIFCSPLOWO2_01_FULL_47_24</name>
    <dbReference type="NCBI Taxonomy" id="1802401"/>
    <lineage>
        <taxon>Bacteria</taxon>
        <taxon>Candidatus Uhriibacteriota</taxon>
    </lineage>
</organism>
<accession>A0A1F7UUF0</accession>
<feature type="compositionally biased region" description="Polar residues" evidence="1">
    <location>
        <begin position="10"/>
        <end position="19"/>
    </location>
</feature>
<dbReference type="STRING" id="1802401.A3B21_00230"/>
<proteinExistence type="predicted"/>
<dbReference type="Proteomes" id="UP000176897">
    <property type="component" value="Unassembled WGS sequence"/>
</dbReference>
<evidence type="ECO:0000313" key="2">
    <source>
        <dbReference type="EMBL" id="OGL81338.1"/>
    </source>
</evidence>
<feature type="region of interest" description="Disordered" evidence="1">
    <location>
        <begin position="1"/>
        <end position="22"/>
    </location>
</feature>
<dbReference type="EMBL" id="MGEJ01000007">
    <property type="protein sequence ID" value="OGL81338.1"/>
    <property type="molecule type" value="Genomic_DNA"/>
</dbReference>
<protein>
    <submittedName>
        <fullName evidence="2">Uncharacterized protein</fullName>
    </submittedName>
</protein>
<reference evidence="2 3" key="1">
    <citation type="journal article" date="2016" name="Nat. Commun.">
        <title>Thousands of microbial genomes shed light on interconnected biogeochemical processes in an aquifer system.</title>
        <authorList>
            <person name="Anantharaman K."/>
            <person name="Brown C.T."/>
            <person name="Hug L.A."/>
            <person name="Sharon I."/>
            <person name="Castelle C.J."/>
            <person name="Probst A.J."/>
            <person name="Thomas B.C."/>
            <person name="Singh A."/>
            <person name="Wilkins M.J."/>
            <person name="Karaoz U."/>
            <person name="Brodie E.L."/>
            <person name="Williams K.H."/>
            <person name="Hubbard S.S."/>
            <person name="Banfield J.F."/>
        </authorList>
    </citation>
    <scope>NUCLEOTIDE SEQUENCE [LARGE SCALE GENOMIC DNA]</scope>
</reference>
<evidence type="ECO:0000313" key="3">
    <source>
        <dbReference type="Proteomes" id="UP000176897"/>
    </source>
</evidence>
<dbReference type="AlphaFoldDB" id="A0A1F7UUF0"/>
<sequence length="81" mass="9080">MPADPVVSDVKNTPVNNGRYTAEEGKKNKVGGELLEEWDIGNKILQKRVVLHLCIIDHTDILLHSVPNTPHDVNVQVHEHN</sequence>
<evidence type="ECO:0000256" key="1">
    <source>
        <dbReference type="SAM" id="MobiDB-lite"/>
    </source>
</evidence>
<gene>
    <name evidence="2" type="ORF">A3B21_00230</name>
</gene>
<comment type="caution">
    <text evidence="2">The sequence shown here is derived from an EMBL/GenBank/DDBJ whole genome shotgun (WGS) entry which is preliminary data.</text>
</comment>
<name>A0A1F7UUF0_9BACT</name>